<evidence type="ECO:0000313" key="4">
    <source>
        <dbReference type="Proteomes" id="UP000887226"/>
    </source>
</evidence>
<protein>
    <submittedName>
        <fullName evidence="3">Beta transducin-like protein HET-D2Y</fullName>
    </submittedName>
</protein>
<accession>A0A9P8CG78</accession>
<name>A0A9P8CG78_9HELO</name>
<evidence type="ECO:0000313" key="3">
    <source>
        <dbReference type="EMBL" id="KAG9245547.1"/>
    </source>
</evidence>
<dbReference type="EMBL" id="MU253841">
    <property type="protein sequence ID" value="KAG9245547.1"/>
    <property type="molecule type" value="Genomic_DNA"/>
</dbReference>
<keyword evidence="1" id="KW-0677">Repeat</keyword>
<comment type="caution">
    <text evidence="3">The sequence shown here is derived from an EMBL/GenBank/DDBJ whole genome shotgun (WGS) entry which is preliminary data.</text>
</comment>
<dbReference type="Proteomes" id="UP000887226">
    <property type="component" value="Unassembled WGS sequence"/>
</dbReference>
<dbReference type="Pfam" id="PF24883">
    <property type="entry name" value="NPHP3_N"/>
    <property type="match status" value="1"/>
</dbReference>
<gene>
    <name evidence="3" type="ORF">BJ878DRAFT_547660</name>
</gene>
<organism evidence="3 4">
    <name type="scientific">Calycina marina</name>
    <dbReference type="NCBI Taxonomy" id="1763456"/>
    <lineage>
        <taxon>Eukaryota</taxon>
        <taxon>Fungi</taxon>
        <taxon>Dikarya</taxon>
        <taxon>Ascomycota</taxon>
        <taxon>Pezizomycotina</taxon>
        <taxon>Leotiomycetes</taxon>
        <taxon>Helotiales</taxon>
        <taxon>Pezizellaceae</taxon>
        <taxon>Calycina</taxon>
    </lineage>
</organism>
<evidence type="ECO:0000256" key="1">
    <source>
        <dbReference type="ARBA" id="ARBA00022737"/>
    </source>
</evidence>
<proteinExistence type="predicted"/>
<keyword evidence="4" id="KW-1185">Reference proteome</keyword>
<dbReference type="AlphaFoldDB" id="A0A9P8CG78"/>
<evidence type="ECO:0000259" key="2">
    <source>
        <dbReference type="Pfam" id="PF24883"/>
    </source>
</evidence>
<reference evidence="3" key="1">
    <citation type="journal article" date="2021" name="IMA Fungus">
        <title>Genomic characterization of three marine fungi, including Emericellopsis atlantica sp. nov. with signatures of a generalist lifestyle and marine biomass degradation.</title>
        <authorList>
            <person name="Hagestad O.C."/>
            <person name="Hou L."/>
            <person name="Andersen J.H."/>
            <person name="Hansen E.H."/>
            <person name="Altermark B."/>
            <person name="Li C."/>
            <person name="Kuhnert E."/>
            <person name="Cox R.J."/>
            <person name="Crous P.W."/>
            <person name="Spatafora J.W."/>
            <person name="Lail K."/>
            <person name="Amirebrahimi M."/>
            <person name="Lipzen A."/>
            <person name="Pangilinan J."/>
            <person name="Andreopoulos W."/>
            <person name="Hayes R.D."/>
            <person name="Ng V."/>
            <person name="Grigoriev I.V."/>
            <person name="Jackson S.A."/>
            <person name="Sutton T.D.S."/>
            <person name="Dobson A.D.W."/>
            <person name="Rama T."/>
        </authorList>
    </citation>
    <scope>NUCLEOTIDE SEQUENCE</scope>
    <source>
        <strain evidence="3">TRa3180A</strain>
    </source>
</reference>
<sequence>MLICGTLDESITSKKLRQRDNHILSYFFCQATDDPINNASAALHGLISLPIDQQPLLISHIRRRYDHADKAVFEDVNAWVALYEIFISILQNPSLKSIYLIIDALDECKANVHQLLDLTSQDCLNNPSRQMDFDDTQMRLSLELNEEHVSRAVQMLIDFKVSILRLIEDDSALQEAFGGQIYAMVNGTFISGKEYLLSNDT</sequence>
<dbReference type="OrthoDB" id="538223at2759"/>
<feature type="domain" description="Nephrocystin 3-like N-terminal" evidence="2">
    <location>
        <begin position="14"/>
        <end position="123"/>
    </location>
</feature>
<dbReference type="InterPro" id="IPR056884">
    <property type="entry name" value="NPHP3-like_N"/>
</dbReference>